<dbReference type="Gene3D" id="2.40.160.120">
    <property type="match status" value="1"/>
</dbReference>
<dbReference type="InterPro" id="IPR018494">
    <property type="entry name" value="Oxysterol-bd_CS"/>
</dbReference>
<evidence type="ECO:0000313" key="7">
    <source>
        <dbReference type="Proteomes" id="UP001642483"/>
    </source>
</evidence>
<evidence type="ECO:0000313" key="6">
    <source>
        <dbReference type="EMBL" id="CAK8690874.1"/>
    </source>
</evidence>
<evidence type="ECO:0000256" key="2">
    <source>
        <dbReference type="RuleBase" id="RU003844"/>
    </source>
</evidence>
<keyword evidence="7" id="KW-1185">Reference proteome</keyword>
<organism evidence="6 7">
    <name type="scientific">Clavelina lepadiformis</name>
    <name type="common">Light-bulb sea squirt</name>
    <name type="synonym">Ascidia lepadiformis</name>
    <dbReference type="NCBI Taxonomy" id="159417"/>
    <lineage>
        <taxon>Eukaryota</taxon>
        <taxon>Metazoa</taxon>
        <taxon>Chordata</taxon>
        <taxon>Tunicata</taxon>
        <taxon>Ascidiacea</taxon>
        <taxon>Aplousobranchia</taxon>
        <taxon>Clavelinidae</taxon>
        <taxon>Clavelina</taxon>
    </lineage>
</organism>
<keyword evidence="3" id="KW-0445">Lipid transport</keyword>
<dbReference type="PANTHER" id="PTHR10972:SF209">
    <property type="entry name" value="OXYSTEROL-BINDING PROTEIN"/>
    <property type="match status" value="1"/>
</dbReference>
<feature type="compositionally biased region" description="Low complexity" evidence="5">
    <location>
        <begin position="270"/>
        <end position="282"/>
    </location>
</feature>
<evidence type="ECO:0000256" key="4">
    <source>
        <dbReference type="SAM" id="Coils"/>
    </source>
</evidence>
<feature type="coiled-coil region" evidence="4">
    <location>
        <begin position="654"/>
        <end position="688"/>
    </location>
</feature>
<evidence type="ECO:0000256" key="3">
    <source>
        <dbReference type="RuleBase" id="RU003845"/>
    </source>
</evidence>
<accession>A0ABP0GJ66</accession>
<dbReference type="InterPro" id="IPR000648">
    <property type="entry name" value="Oxysterol-bd"/>
</dbReference>
<gene>
    <name evidence="6" type="ORF">CVLEPA_LOCUS23432</name>
</gene>
<evidence type="ECO:0000256" key="1">
    <source>
        <dbReference type="ARBA" id="ARBA00023121"/>
    </source>
</evidence>
<keyword evidence="3" id="KW-0813">Transport</keyword>
<comment type="caution">
    <text evidence="6">The sequence shown here is derived from an EMBL/GenBank/DDBJ whole genome shotgun (WGS) entry which is preliminary data.</text>
</comment>
<dbReference type="SUPFAM" id="SSF144000">
    <property type="entry name" value="Oxysterol-binding protein-like"/>
    <property type="match status" value="1"/>
</dbReference>
<feature type="region of interest" description="Disordered" evidence="5">
    <location>
        <begin position="170"/>
        <end position="289"/>
    </location>
</feature>
<protein>
    <recommendedName>
        <fullName evidence="3">Oxysterol-binding protein</fullName>
    </recommendedName>
</protein>
<comment type="similarity">
    <text evidence="2">Belongs to the OSBP family.</text>
</comment>
<dbReference type="PROSITE" id="PS01013">
    <property type="entry name" value="OSBP"/>
    <property type="match status" value="1"/>
</dbReference>
<feature type="compositionally biased region" description="Polar residues" evidence="5">
    <location>
        <begin position="213"/>
        <end position="222"/>
    </location>
</feature>
<dbReference type="Proteomes" id="UP001642483">
    <property type="component" value="Unassembled WGS sequence"/>
</dbReference>
<evidence type="ECO:0000256" key="5">
    <source>
        <dbReference type="SAM" id="MobiDB-lite"/>
    </source>
</evidence>
<dbReference type="Pfam" id="PF01237">
    <property type="entry name" value="Oxysterol_BP"/>
    <property type="match status" value="1"/>
</dbReference>
<dbReference type="EMBL" id="CAWYQH010000119">
    <property type="protein sequence ID" value="CAK8690874.1"/>
    <property type="molecule type" value="Genomic_DNA"/>
</dbReference>
<keyword evidence="1" id="KW-0446">Lipid-binding</keyword>
<sequence length="725" mass="82705">MRSNNHLSLMERNKLLSRKALQLKTIYQQWIEAIREHVRYSNHFVVEDHVIVESDNDDDNIGSMVDVKNAVQNAQVHHQVLKSHIDELTQIVQKYVANDYAATKNECQRMSALVLGKAHKVLTTSTEMSESFSKCLAVLERQEQARELQLSEEREKNRVFEQALQALATEHHNLEKTITTQGQGSTGEGSPQKAMPASPADMDMGSDRPRHYSGTSKNSSAGFLSDEDEFYDAVSGDSDTNEDLDGKSVEEDYDAVSESAPNDAQIPRPSTSSNESSNHSLNDPIPTNPVQELNGQMNKAETTAYRTSLPVPMFSRDEFSIWHILRQCIGKELSKITMPVIFNEPLSFIQRLCEYMEYSCLLEEACKAEDSIKRMEYVAAFAVSALASQLERTGKPFNPLLGETYENQRPDLGFNWVSEQVSHHPPVSAFQANGTNPQYPFVFHGSVHPKLKFWGKSVEVEPKGTMVLKLTAHDETYSWTNPKCSVHNIVVGKLWMEQHGIVEILNHKTNERCVVTFKPYSWFRNDLNKIEGFIFTDSKEKVRVLEGDWTKYVYSLDMDTHQRYVAMTTGAPGSSHKGKSRTKSQSTSSDDEIMDILTTLGAEGYCKSLWSVRARPKISTEMYNMTEFAMSLNQEEVKSYDLAPTDCRLRPDIRALENGEIDGASEEKHRLEEKQRTARKLRNKKKKEWTPRWFHKVQSPHTKSQEWLYNGGYHTRDWTKCPDIF</sequence>
<dbReference type="InterPro" id="IPR037239">
    <property type="entry name" value="OSBP_sf"/>
</dbReference>
<keyword evidence="4" id="KW-0175">Coiled coil</keyword>
<dbReference type="Gene3D" id="3.30.70.3490">
    <property type="match status" value="1"/>
</dbReference>
<dbReference type="PANTHER" id="PTHR10972">
    <property type="entry name" value="OXYSTEROL-BINDING PROTEIN-RELATED"/>
    <property type="match status" value="1"/>
</dbReference>
<feature type="region of interest" description="Disordered" evidence="5">
    <location>
        <begin position="568"/>
        <end position="590"/>
    </location>
</feature>
<name>A0ABP0GJ66_CLALP</name>
<proteinExistence type="inferred from homology"/>
<reference evidence="6 7" key="1">
    <citation type="submission" date="2024-02" db="EMBL/GenBank/DDBJ databases">
        <authorList>
            <person name="Daric V."/>
            <person name="Darras S."/>
        </authorList>
    </citation>
    <scope>NUCLEOTIDE SEQUENCE [LARGE SCALE GENOMIC DNA]</scope>
</reference>